<feature type="domain" description="Fimbrial-type adhesion" evidence="6">
    <location>
        <begin position="36"/>
        <end position="211"/>
    </location>
</feature>
<organism evidence="8">
    <name type="scientific">Haemophilus influenzae</name>
    <dbReference type="NCBI Taxonomy" id="727"/>
    <lineage>
        <taxon>Bacteria</taxon>
        <taxon>Pseudomonadati</taxon>
        <taxon>Pseudomonadota</taxon>
        <taxon>Gammaproteobacteria</taxon>
        <taxon>Pasteurellales</taxon>
        <taxon>Pasteurellaceae</taxon>
        <taxon>Haemophilus</taxon>
    </lineage>
</organism>
<dbReference type="PANTHER" id="PTHR33420">
    <property type="entry name" value="FIMBRIAL SUBUNIT ELFA-RELATED"/>
    <property type="match status" value="1"/>
</dbReference>
<dbReference type="GO" id="GO:0043709">
    <property type="term" value="P:cell adhesion involved in single-species biofilm formation"/>
    <property type="evidence" value="ECO:0007669"/>
    <property type="project" value="TreeGrafter"/>
</dbReference>
<dbReference type="SUPFAM" id="SSF49401">
    <property type="entry name" value="Bacterial adhesins"/>
    <property type="match status" value="1"/>
</dbReference>
<dbReference type="GO" id="GO:0009289">
    <property type="term" value="C:pilus"/>
    <property type="evidence" value="ECO:0007669"/>
    <property type="project" value="UniProtKB-SubCell"/>
</dbReference>
<feature type="chain" id="PRO_5007697002" evidence="5">
    <location>
        <begin position="21"/>
        <end position="212"/>
    </location>
</feature>
<dbReference type="PANTHER" id="PTHR33420:SF3">
    <property type="entry name" value="FIMBRIAL SUBUNIT ELFA"/>
    <property type="match status" value="1"/>
</dbReference>
<protein>
    <submittedName>
        <fullName evidence="8">Pilin</fullName>
    </submittedName>
</protein>
<dbReference type="EMBL" id="AF020915">
    <property type="protein sequence ID" value="AAC38095.1"/>
    <property type="molecule type" value="Genomic_DNA"/>
</dbReference>
<proteinExistence type="inferred from homology"/>
<evidence type="ECO:0000256" key="1">
    <source>
        <dbReference type="ARBA" id="ARBA00004561"/>
    </source>
</evidence>
<dbReference type="AlphaFoldDB" id="O54550"/>
<dbReference type="Pfam" id="PF00419">
    <property type="entry name" value="Fimbrial"/>
    <property type="match status" value="1"/>
</dbReference>
<dbReference type="InterPro" id="IPR008966">
    <property type="entry name" value="Adhesion_dom_sf"/>
</dbReference>
<dbReference type="EMBL" id="AF020914">
    <property type="protein sequence ID" value="AAC38094.1"/>
    <property type="molecule type" value="Genomic_DNA"/>
</dbReference>
<evidence type="ECO:0000256" key="3">
    <source>
        <dbReference type="ARBA" id="ARBA00022729"/>
    </source>
</evidence>
<feature type="signal peptide" evidence="5">
    <location>
        <begin position="1"/>
        <end position="20"/>
    </location>
</feature>
<comment type="similarity">
    <text evidence="2">Belongs to the fimbrial protein family.</text>
</comment>
<dbReference type="Gene3D" id="2.60.40.1090">
    <property type="entry name" value="Fimbrial-type adhesion domain"/>
    <property type="match status" value="1"/>
</dbReference>
<dbReference type="InterPro" id="IPR036937">
    <property type="entry name" value="Adhesion_dom_fimbrial_sf"/>
</dbReference>
<keyword evidence="3 5" id="KW-0732">Signal</keyword>
<gene>
    <name evidence="8" type="primary">hifA</name>
</gene>
<evidence type="ECO:0000256" key="2">
    <source>
        <dbReference type="ARBA" id="ARBA00006671"/>
    </source>
</evidence>
<dbReference type="InterPro" id="IPR050263">
    <property type="entry name" value="Bact_Fimbrial_Adh_Pro"/>
</dbReference>
<evidence type="ECO:0000256" key="4">
    <source>
        <dbReference type="ARBA" id="ARBA00023263"/>
    </source>
</evidence>
<comment type="subcellular location">
    <subcellularLocation>
        <location evidence="1">Fimbrium</location>
    </subcellularLocation>
</comment>
<evidence type="ECO:0000313" key="8">
    <source>
        <dbReference type="EMBL" id="AAC38095.1"/>
    </source>
</evidence>
<evidence type="ECO:0000256" key="5">
    <source>
        <dbReference type="SAM" id="SignalP"/>
    </source>
</evidence>
<name>O54550_HAEIF</name>
<dbReference type="InterPro" id="IPR000259">
    <property type="entry name" value="Adhesion_dom_fimbrial"/>
</dbReference>
<evidence type="ECO:0000259" key="6">
    <source>
        <dbReference type="Pfam" id="PF00419"/>
    </source>
</evidence>
<sequence>MKKTLLGSLILLAFAGNVQAASNGGNDPETAGKVTFFGKVVENTCKVKTENRDMSVVLNDVGKSHLKNKGNTAMPTPFTITLTDCTTTGVGDTKTKKVGVYFYSWENADKDNSFTLKNKADQDYATKVNIQLLKANGMDTIKVVGNDTTDFSFQNTNNGVSAPNVNTKHISNSTEINDKNSIDLQFIAQYYATGPATAGKVQSSVDFPIAYE</sequence>
<accession>O54550</accession>
<keyword evidence="4" id="KW-0281">Fimbrium</keyword>
<evidence type="ECO:0000313" key="7">
    <source>
        <dbReference type="EMBL" id="AAC38094.1"/>
    </source>
</evidence>
<reference evidence="8" key="1">
    <citation type="journal article" date="1998" name="Infect. Immun.">
        <title>Comparative analysis of Haemophilus influenzae hifA (pilin) genes.</title>
        <authorList>
            <person name="Clemans D.L."/>
            <person name="Marrs C.F."/>
            <person name="Patel M."/>
            <person name="Duncan M."/>
            <person name="Gilsdorf J.R."/>
        </authorList>
    </citation>
    <scope>NUCLEOTIDE SEQUENCE</scope>
    <source>
        <strain evidence="7">AA18</strain>
        <strain evidence="8">AAr32</strain>
    </source>
</reference>